<dbReference type="OrthoDB" id="9801058at2"/>
<keyword evidence="10" id="KW-1185">Reference proteome</keyword>
<dbReference type="Pfam" id="PF01925">
    <property type="entry name" value="TauE"/>
    <property type="match status" value="1"/>
</dbReference>
<keyword evidence="7 8" id="KW-0472">Membrane</keyword>
<evidence type="ECO:0000256" key="4">
    <source>
        <dbReference type="ARBA" id="ARBA00022475"/>
    </source>
</evidence>
<organism evidence="9 10">
    <name type="scientific">Cellulophaga tyrosinoxydans</name>
    <dbReference type="NCBI Taxonomy" id="504486"/>
    <lineage>
        <taxon>Bacteria</taxon>
        <taxon>Pseudomonadati</taxon>
        <taxon>Bacteroidota</taxon>
        <taxon>Flavobacteriia</taxon>
        <taxon>Flavobacteriales</taxon>
        <taxon>Flavobacteriaceae</taxon>
        <taxon>Cellulophaga</taxon>
    </lineage>
</organism>
<evidence type="ECO:0000256" key="1">
    <source>
        <dbReference type="ARBA" id="ARBA00004651"/>
    </source>
</evidence>
<keyword evidence="5 8" id="KW-0812">Transmembrane</keyword>
<keyword evidence="4 8" id="KW-1003">Cell membrane</keyword>
<sequence length="251" mass="28197">MLLTLPLFISSSSWILAFLAAMILGISKSGIKGIAIIIVTLMALAFGARESTGLIVPLLIVGDIFAVIYYNRHAQWSYIFRFLPWMIFGVLIGVLIGKDLDEETFKYGMAFIILGSVLMMYWWDQRKSKKVPTHWAFAGTMGILAGITTMIGNLAGAFSNIFFLAMRLPKNEFIGTAAWLFFIVNVFKLPFHVFVWKTITPETLMINLKLAPAIFIGLFIGVRLVKIIKDDFYRKMILVLTAVGAMLILIR</sequence>
<keyword evidence="6 8" id="KW-1133">Transmembrane helix</keyword>
<feature type="transmembrane region" description="Helical" evidence="8">
    <location>
        <begin position="104"/>
        <end position="123"/>
    </location>
</feature>
<proteinExistence type="inferred from homology"/>
<accession>A0A1W1YVR5</accession>
<evidence type="ECO:0000256" key="2">
    <source>
        <dbReference type="ARBA" id="ARBA00009142"/>
    </source>
</evidence>
<dbReference type="RefSeq" id="WP_084060235.1">
    <property type="nucleotide sequence ID" value="NZ_FWXO01000001.1"/>
</dbReference>
<feature type="transmembrane region" description="Helical" evidence="8">
    <location>
        <begin position="177"/>
        <end position="196"/>
    </location>
</feature>
<comment type="subcellular location">
    <subcellularLocation>
        <location evidence="1 8">Cell membrane</location>
        <topology evidence="1 8">Multi-pass membrane protein</topology>
    </subcellularLocation>
</comment>
<name>A0A1W1YVR5_9FLAO</name>
<dbReference type="Proteomes" id="UP000192360">
    <property type="component" value="Unassembled WGS sequence"/>
</dbReference>
<evidence type="ECO:0000256" key="3">
    <source>
        <dbReference type="ARBA" id="ARBA00022448"/>
    </source>
</evidence>
<dbReference type="PANTHER" id="PTHR30269">
    <property type="entry name" value="TRANSMEMBRANE PROTEIN YFCA"/>
    <property type="match status" value="1"/>
</dbReference>
<evidence type="ECO:0000256" key="7">
    <source>
        <dbReference type="ARBA" id="ARBA00023136"/>
    </source>
</evidence>
<feature type="transmembrane region" description="Helical" evidence="8">
    <location>
        <begin position="135"/>
        <end position="165"/>
    </location>
</feature>
<feature type="transmembrane region" description="Helical" evidence="8">
    <location>
        <begin position="54"/>
        <end position="71"/>
    </location>
</feature>
<feature type="transmembrane region" description="Helical" evidence="8">
    <location>
        <begin position="31"/>
        <end position="48"/>
    </location>
</feature>
<dbReference type="InterPro" id="IPR002781">
    <property type="entry name" value="TM_pro_TauE-like"/>
</dbReference>
<dbReference type="GO" id="GO:0005886">
    <property type="term" value="C:plasma membrane"/>
    <property type="evidence" value="ECO:0007669"/>
    <property type="project" value="UniProtKB-SubCell"/>
</dbReference>
<dbReference type="InterPro" id="IPR052017">
    <property type="entry name" value="TSUP"/>
</dbReference>
<evidence type="ECO:0000256" key="6">
    <source>
        <dbReference type="ARBA" id="ARBA00022989"/>
    </source>
</evidence>
<feature type="transmembrane region" description="Helical" evidence="8">
    <location>
        <begin position="78"/>
        <end position="98"/>
    </location>
</feature>
<dbReference type="AlphaFoldDB" id="A0A1W1YVR5"/>
<dbReference type="STRING" id="504486.SAMN05660703_0950"/>
<protein>
    <recommendedName>
        <fullName evidence="8">Probable membrane transporter protein</fullName>
    </recommendedName>
</protein>
<feature type="transmembrane region" description="Helical" evidence="8">
    <location>
        <begin position="232"/>
        <end position="250"/>
    </location>
</feature>
<evidence type="ECO:0000256" key="5">
    <source>
        <dbReference type="ARBA" id="ARBA00022692"/>
    </source>
</evidence>
<reference evidence="9 10" key="1">
    <citation type="submission" date="2017-04" db="EMBL/GenBank/DDBJ databases">
        <authorList>
            <person name="Afonso C.L."/>
            <person name="Miller P.J."/>
            <person name="Scott M.A."/>
            <person name="Spackman E."/>
            <person name="Goraichik I."/>
            <person name="Dimitrov K.M."/>
            <person name="Suarez D.L."/>
            <person name="Swayne D.E."/>
        </authorList>
    </citation>
    <scope>NUCLEOTIDE SEQUENCE [LARGE SCALE GENOMIC DNA]</scope>
    <source>
        <strain evidence="9 10">DSM 21164</strain>
    </source>
</reference>
<dbReference type="EMBL" id="FWXO01000001">
    <property type="protein sequence ID" value="SMC40234.1"/>
    <property type="molecule type" value="Genomic_DNA"/>
</dbReference>
<feature type="transmembrane region" description="Helical" evidence="8">
    <location>
        <begin position="208"/>
        <end position="226"/>
    </location>
</feature>
<gene>
    <name evidence="9" type="ORF">SAMN05660703_0950</name>
</gene>
<evidence type="ECO:0000256" key="8">
    <source>
        <dbReference type="RuleBase" id="RU363041"/>
    </source>
</evidence>
<dbReference type="PANTHER" id="PTHR30269:SF23">
    <property type="entry name" value="MEMBRANE TRANSPORTER PROTEIN YDHB-RELATED"/>
    <property type="match status" value="1"/>
</dbReference>
<keyword evidence="3" id="KW-0813">Transport</keyword>
<comment type="similarity">
    <text evidence="2 8">Belongs to the 4-toluene sulfonate uptake permease (TSUP) (TC 2.A.102) family.</text>
</comment>
<evidence type="ECO:0000313" key="9">
    <source>
        <dbReference type="EMBL" id="SMC40234.1"/>
    </source>
</evidence>
<feature type="transmembrane region" description="Helical" evidence="8">
    <location>
        <begin position="6"/>
        <end position="24"/>
    </location>
</feature>
<evidence type="ECO:0000313" key="10">
    <source>
        <dbReference type="Proteomes" id="UP000192360"/>
    </source>
</evidence>